<evidence type="ECO:0000313" key="2">
    <source>
        <dbReference type="EMBL" id="CAF0930986.1"/>
    </source>
</evidence>
<feature type="compositionally biased region" description="Low complexity" evidence="1">
    <location>
        <begin position="127"/>
        <end position="137"/>
    </location>
</feature>
<sequence length="348" mass="39526">MDDQVQISFIELKSILSKFISKRNFKVISPTDPQRRSISHIKKHDRHLLSRNQFFDEKLVNSFVLSSSTSAIRITRQDVPELLVPPKRYVSSFKTLVNSTNNKHTQRLNYINDSVMIFKLSKEQASNGSISNSQMSSKHSSLSTTNTNMSCKIPQSSSPIRLSPILKIEGQKRRIVHHDSPIIVPPTGDISIPSNQMTMSTSSHLQANSSVFTYRSTAANGNTVRQRTIVEPPSSNSLLITAERFKSNLSSTIRPTKQQSMATAYVSSQQTNRNLHQNARSRIHLEKLTHSRENYEYADPFTNCPQDLLNKLSHLTKLQLDTIEWEKKKRFTKKKTISNAFIQGKDSP</sequence>
<keyword evidence="3" id="KW-1185">Reference proteome</keyword>
<name>A0A814BLG9_9BILA</name>
<dbReference type="EMBL" id="CAJNOM010000053">
    <property type="protein sequence ID" value="CAF0930986.1"/>
    <property type="molecule type" value="Genomic_DNA"/>
</dbReference>
<feature type="region of interest" description="Disordered" evidence="1">
    <location>
        <begin position="127"/>
        <end position="156"/>
    </location>
</feature>
<accession>A0A814BLG9</accession>
<feature type="compositionally biased region" description="Polar residues" evidence="1">
    <location>
        <begin position="138"/>
        <end position="156"/>
    </location>
</feature>
<dbReference type="Proteomes" id="UP000663832">
    <property type="component" value="Unassembled WGS sequence"/>
</dbReference>
<dbReference type="OrthoDB" id="10003681at2759"/>
<dbReference type="AlphaFoldDB" id="A0A814BLG9"/>
<organism evidence="2 3">
    <name type="scientific">Adineta steineri</name>
    <dbReference type="NCBI Taxonomy" id="433720"/>
    <lineage>
        <taxon>Eukaryota</taxon>
        <taxon>Metazoa</taxon>
        <taxon>Spiralia</taxon>
        <taxon>Gnathifera</taxon>
        <taxon>Rotifera</taxon>
        <taxon>Eurotatoria</taxon>
        <taxon>Bdelloidea</taxon>
        <taxon>Adinetida</taxon>
        <taxon>Adinetidae</taxon>
        <taxon>Adineta</taxon>
    </lineage>
</organism>
<gene>
    <name evidence="2" type="ORF">QVE165_LOCUS11098</name>
</gene>
<evidence type="ECO:0000313" key="3">
    <source>
        <dbReference type="Proteomes" id="UP000663832"/>
    </source>
</evidence>
<proteinExistence type="predicted"/>
<reference evidence="2" key="1">
    <citation type="submission" date="2021-02" db="EMBL/GenBank/DDBJ databases">
        <authorList>
            <person name="Nowell W R."/>
        </authorList>
    </citation>
    <scope>NUCLEOTIDE SEQUENCE</scope>
</reference>
<evidence type="ECO:0000256" key="1">
    <source>
        <dbReference type="SAM" id="MobiDB-lite"/>
    </source>
</evidence>
<comment type="caution">
    <text evidence="2">The sequence shown here is derived from an EMBL/GenBank/DDBJ whole genome shotgun (WGS) entry which is preliminary data.</text>
</comment>
<protein>
    <submittedName>
        <fullName evidence="2">Uncharacterized protein</fullName>
    </submittedName>
</protein>